<dbReference type="GO" id="GO:0005634">
    <property type="term" value="C:nucleus"/>
    <property type="evidence" value="ECO:0007669"/>
    <property type="project" value="UniProtKB-SubCell"/>
</dbReference>
<organism evidence="13 14">
    <name type="scientific">Synchytrium endobioticum</name>
    <dbReference type="NCBI Taxonomy" id="286115"/>
    <lineage>
        <taxon>Eukaryota</taxon>
        <taxon>Fungi</taxon>
        <taxon>Fungi incertae sedis</taxon>
        <taxon>Chytridiomycota</taxon>
        <taxon>Chytridiomycota incertae sedis</taxon>
        <taxon>Chytridiomycetes</taxon>
        <taxon>Synchytriales</taxon>
        <taxon>Synchytriaceae</taxon>
        <taxon>Synchytrium</taxon>
    </lineage>
</organism>
<dbReference type="PANTHER" id="PTHR12746">
    <property type="entry name" value="NONSENSE-MEDIATED MRNA DECAY PROTEIN 3"/>
    <property type="match status" value="1"/>
</dbReference>
<dbReference type="GO" id="GO:0000055">
    <property type="term" value="P:ribosomal large subunit export from nucleus"/>
    <property type="evidence" value="ECO:0007669"/>
    <property type="project" value="TreeGrafter"/>
</dbReference>
<accession>A0A507DLN6</accession>
<reference evidence="13 14" key="1">
    <citation type="journal article" date="2019" name="Sci. Rep.">
        <title>Comparative genomics of chytrid fungi reveal insights into the obligate biotrophic and pathogenic lifestyle of Synchytrium endobioticum.</title>
        <authorList>
            <person name="van de Vossenberg B.T.L.H."/>
            <person name="Warris S."/>
            <person name="Nguyen H.D.T."/>
            <person name="van Gent-Pelzer M.P.E."/>
            <person name="Joly D.L."/>
            <person name="van de Geest H.C."/>
            <person name="Bonants P.J.M."/>
            <person name="Smith D.S."/>
            <person name="Levesque C.A."/>
            <person name="van der Lee T.A.J."/>
        </authorList>
    </citation>
    <scope>NUCLEOTIDE SEQUENCE [LARGE SCALE GENOMIC DNA]</scope>
    <source>
        <strain evidence="13 14">MB42</strain>
    </source>
</reference>
<evidence type="ECO:0000256" key="3">
    <source>
        <dbReference type="ARBA" id="ARBA00009794"/>
    </source>
</evidence>
<dbReference type="AlphaFoldDB" id="A0A507DLN6"/>
<comment type="similarity">
    <text evidence="3">Belongs to the NMD3 family.</text>
</comment>
<comment type="caution">
    <text evidence="13">The sequence shown here is derived from an EMBL/GenBank/DDBJ whole genome shotgun (WGS) entry which is preliminary data.</text>
</comment>
<evidence type="ECO:0000256" key="8">
    <source>
        <dbReference type="ARBA" id="ARBA00023242"/>
    </source>
</evidence>
<feature type="domain" description="Nmd3 N-terminal" evidence="10">
    <location>
        <begin position="16"/>
        <end position="244"/>
    </location>
</feature>
<keyword evidence="5" id="KW-0813">Transport</keyword>
<keyword evidence="7" id="KW-0653">Protein transport</keyword>
<evidence type="ECO:0000256" key="6">
    <source>
        <dbReference type="ARBA" id="ARBA00022490"/>
    </source>
</evidence>
<evidence type="ECO:0000256" key="9">
    <source>
        <dbReference type="SAM" id="MobiDB-lite"/>
    </source>
</evidence>
<evidence type="ECO:0000313" key="14">
    <source>
        <dbReference type="Proteomes" id="UP000317494"/>
    </source>
</evidence>
<dbReference type="PANTHER" id="PTHR12746:SF2">
    <property type="entry name" value="60S RIBOSOMAL EXPORT PROTEIN NMD3"/>
    <property type="match status" value="1"/>
</dbReference>
<keyword evidence="14" id="KW-1185">Reference proteome</keyword>
<dbReference type="GO" id="GO:0015031">
    <property type="term" value="P:protein transport"/>
    <property type="evidence" value="ECO:0007669"/>
    <property type="project" value="UniProtKB-KW"/>
</dbReference>
<protein>
    <recommendedName>
        <fullName evidence="4">60S ribosomal export protein NMD3</fullName>
    </recommendedName>
</protein>
<feature type="region of interest" description="Disordered" evidence="9">
    <location>
        <begin position="576"/>
        <end position="664"/>
    </location>
</feature>
<dbReference type="Proteomes" id="UP000317494">
    <property type="component" value="Unassembled WGS sequence"/>
</dbReference>
<comment type="subcellular location">
    <subcellularLocation>
        <location evidence="2">Cytoplasm</location>
    </subcellularLocation>
    <subcellularLocation>
        <location evidence="1">Nucleus</location>
    </subcellularLocation>
</comment>
<evidence type="ECO:0000313" key="13">
    <source>
        <dbReference type="EMBL" id="TPX52155.1"/>
    </source>
</evidence>
<dbReference type="GO" id="GO:0005737">
    <property type="term" value="C:cytoplasm"/>
    <property type="evidence" value="ECO:0007669"/>
    <property type="project" value="UniProtKB-SubCell"/>
</dbReference>
<dbReference type="EMBL" id="QEAN01000043">
    <property type="protein sequence ID" value="TPX52155.1"/>
    <property type="molecule type" value="Genomic_DNA"/>
</dbReference>
<feature type="compositionally biased region" description="Acidic residues" evidence="9">
    <location>
        <begin position="619"/>
        <end position="630"/>
    </location>
</feature>
<evidence type="ECO:0000259" key="10">
    <source>
        <dbReference type="Pfam" id="PF04981"/>
    </source>
</evidence>
<evidence type="ECO:0000256" key="4">
    <source>
        <dbReference type="ARBA" id="ARBA00017035"/>
    </source>
</evidence>
<sequence>MAMEYTPVHTEQRILCASCGSVIAPNQANLCVNCIRNSVDVSDGIPKQAIIHFCRNCDRYQQPPSGWIQAELESRELLALCLKKLKGLSKVRLVDAGFIWTEPHSRRIKLKLTIQKEVFASTILQQVFVVEFTVIATQCEECTRVAAQLTWKAVVQVRQKVNHKRTFLYLEQLILKHNAHNHATNIKEIKDGLDFFYGKREHALKMVEFLNAVIPVKLKQSEELISSDKKSNVANFKYSYSVEIVPVCRDDLICLPLKTARSLSDISSLVLCHRVGSNINLLDPNTLKIVEVRTAQFWDSPFSSLCDVKDLVEFYIIDIQQESASRGKYALATVEVAPSHDLSTTYVVRTHLGNVLRAGDHALGYHLTNANFNNSNWDDLLARRIQIPDVVLVRKSYPARKRARSTNKSRNWKLKSLNKVVDDGKPGGKSDKARADDDYEIFLRDLEEDAELRGMVNLYKAPVKITPSPKKTRPSTDMETDDVAPLTATTTTTQQPTGAYAEEEMDYTDGEDSELPEISINELLDDMEGMTLADAEGNDAKLVESGDTAEDYELDAAMAIKRKVSMDEVPLTLTQSRTKRKIHHQAQPSSMALPVWSGADDDHYSSEDDGDYAPPDAAPDNDDDALDGSSDEGATSSEDPSSDEDYEDRGPQREPSPLLVNPQQQPLKGMSLDFAIFSDQFNGHYEGRQEVIRTARTRAQAQALRVEMLTARSTELRRQITLKNRELRGRRDEVQHLRAQLAARRAMATFS</sequence>
<gene>
    <name evidence="13" type="ORF">SeMB42_g01620</name>
</gene>
<dbReference type="InterPro" id="IPR039768">
    <property type="entry name" value="Nmd3"/>
</dbReference>
<keyword evidence="6" id="KW-0963">Cytoplasm</keyword>
<dbReference type="Pfam" id="PF21193">
    <property type="entry name" value="NMD_SH3"/>
    <property type="match status" value="1"/>
</dbReference>
<evidence type="ECO:0000256" key="1">
    <source>
        <dbReference type="ARBA" id="ARBA00004123"/>
    </source>
</evidence>
<evidence type="ECO:0000256" key="5">
    <source>
        <dbReference type="ARBA" id="ARBA00022448"/>
    </source>
</evidence>
<evidence type="ECO:0000259" key="12">
    <source>
        <dbReference type="Pfam" id="PF21193"/>
    </source>
</evidence>
<name>A0A507DLN6_9FUNG</name>
<dbReference type="InterPro" id="IPR048898">
    <property type="entry name" value="OB_NMD3"/>
</dbReference>
<keyword evidence="8" id="KW-0539">Nucleus</keyword>
<feature type="domain" description="60S ribosomal export protein NMD3 SH3" evidence="12">
    <location>
        <begin position="247"/>
        <end position="293"/>
    </location>
</feature>
<dbReference type="Pfam" id="PF04981">
    <property type="entry name" value="NMD3"/>
    <property type="match status" value="1"/>
</dbReference>
<dbReference type="InterPro" id="IPR048899">
    <property type="entry name" value="NMD_SH3"/>
</dbReference>
<evidence type="ECO:0000259" key="11">
    <source>
        <dbReference type="Pfam" id="PF21192"/>
    </source>
</evidence>
<proteinExistence type="inferred from homology"/>
<dbReference type="InterPro" id="IPR007064">
    <property type="entry name" value="Nmd3_N"/>
</dbReference>
<feature type="domain" description="60S ribosomal export protein NMD3 OB-fold" evidence="11">
    <location>
        <begin position="311"/>
        <end position="395"/>
    </location>
</feature>
<dbReference type="GO" id="GO:0043023">
    <property type="term" value="F:ribosomal large subunit binding"/>
    <property type="evidence" value="ECO:0007669"/>
    <property type="project" value="InterPro"/>
</dbReference>
<dbReference type="VEuPathDB" id="FungiDB:SeMB42_g01620"/>
<evidence type="ECO:0000256" key="2">
    <source>
        <dbReference type="ARBA" id="ARBA00004496"/>
    </source>
</evidence>
<dbReference type="STRING" id="286115.A0A507DLN6"/>
<dbReference type="Pfam" id="PF21192">
    <property type="entry name" value="OB_NMD3"/>
    <property type="match status" value="1"/>
</dbReference>
<evidence type="ECO:0000256" key="7">
    <source>
        <dbReference type="ARBA" id="ARBA00022927"/>
    </source>
</evidence>